<evidence type="ECO:0000313" key="2">
    <source>
        <dbReference type="EMBL" id="MFD1161993.1"/>
    </source>
</evidence>
<dbReference type="InterPro" id="IPR029044">
    <property type="entry name" value="Nucleotide-diphossugar_trans"/>
</dbReference>
<dbReference type="EMBL" id="JBHTLJ010000002">
    <property type="protein sequence ID" value="MFD1161993.1"/>
    <property type="molecule type" value="Genomic_DNA"/>
</dbReference>
<keyword evidence="3" id="KW-1185">Reference proteome</keyword>
<feature type="domain" description="MobA-like NTP transferase" evidence="1">
    <location>
        <begin position="10"/>
        <end position="173"/>
    </location>
</feature>
<dbReference type="SUPFAM" id="SSF53448">
    <property type="entry name" value="Nucleotide-diphospho-sugar transferases"/>
    <property type="match status" value="1"/>
</dbReference>
<organism evidence="2 3">
    <name type="scientific">Hwangdonia seohaensis</name>
    <dbReference type="NCBI Taxonomy" id="1240727"/>
    <lineage>
        <taxon>Bacteria</taxon>
        <taxon>Pseudomonadati</taxon>
        <taxon>Bacteroidota</taxon>
        <taxon>Flavobacteriia</taxon>
        <taxon>Flavobacteriales</taxon>
        <taxon>Flavobacteriaceae</taxon>
        <taxon>Hwangdonia</taxon>
    </lineage>
</organism>
<dbReference type="Gene3D" id="3.90.550.10">
    <property type="entry name" value="Spore Coat Polysaccharide Biosynthesis Protein SpsA, Chain A"/>
    <property type="match status" value="1"/>
</dbReference>
<evidence type="ECO:0000313" key="3">
    <source>
        <dbReference type="Proteomes" id="UP001597163"/>
    </source>
</evidence>
<evidence type="ECO:0000259" key="1">
    <source>
        <dbReference type="Pfam" id="PF12804"/>
    </source>
</evidence>
<protein>
    <submittedName>
        <fullName evidence="2">Nucleotidyltransferase family protein</fullName>
    </submittedName>
</protein>
<dbReference type="RefSeq" id="WP_311937853.1">
    <property type="nucleotide sequence ID" value="NZ_JAVSCK010000002.1"/>
</dbReference>
<dbReference type="PANTHER" id="PTHR43777:SF1">
    <property type="entry name" value="MOLYBDENUM COFACTOR CYTIDYLYLTRANSFERASE"/>
    <property type="match status" value="1"/>
</dbReference>
<name>A0ABW3RA90_9FLAO</name>
<sequence>MHKPSNISIIILAAGASKRMGTPKQLLKWGNSTLLGNAVETALKLPVKEVAVVLGANYNEIKKHIAHHPITILNNEEWQKGLGKSLAFGIEYMAVSKQDIDGILVTLADQPLIDQVFLNKLIDAFNKKTHPIMATSYKNKKYGVPVIFDKMYFEELRNLNDDFGAKHILKKHKASVKTLIPELENLDLDLKADYDILFKKYFNE</sequence>
<accession>A0ABW3RA90</accession>
<reference evidence="3" key="1">
    <citation type="journal article" date="2019" name="Int. J. Syst. Evol. Microbiol.">
        <title>The Global Catalogue of Microorganisms (GCM) 10K type strain sequencing project: providing services to taxonomists for standard genome sequencing and annotation.</title>
        <authorList>
            <consortium name="The Broad Institute Genomics Platform"/>
            <consortium name="The Broad Institute Genome Sequencing Center for Infectious Disease"/>
            <person name="Wu L."/>
            <person name="Ma J."/>
        </authorList>
    </citation>
    <scope>NUCLEOTIDE SEQUENCE [LARGE SCALE GENOMIC DNA]</scope>
    <source>
        <strain evidence="3">CCUG 63246</strain>
    </source>
</reference>
<proteinExistence type="predicted"/>
<dbReference type="InterPro" id="IPR025877">
    <property type="entry name" value="MobA-like_NTP_Trfase"/>
</dbReference>
<dbReference type="Pfam" id="PF12804">
    <property type="entry name" value="NTP_transf_3"/>
    <property type="match status" value="1"/>
</dbReference>
<gene>
    <name evidence="2" type="ORF">ACFQ2E_06170</name>
</gene>
<dbReference type="CDD" id="cd04182">
    <property type="entry name" value="GT_2_like_f"/>
    <property type="match status" value="1"/>
</dbReference>
<dbReference type="PANTHER" id="PTHR43777">
    <property type="entry name" value="MOLYBDENUM COFACTOR CYTIDYLYLTRANSFERASE"/>
    <property type="match status" value="1"/>
</dbReference>
<comment type="caution">
    <text evidence="2">The sequence shown here is derived from an EMBL/GenBank/DDBJ whole genome shotgun (WGS) entry which is preliminary data.</text>
</comment>
<dbReference type="Proteomes" id="UP001597163">
    <property type="component" value="Unassembled WGS sequence"/>
</dbReference>